<organism evidence="2 3">
    <name type="scientific">Aquatica leii</name>
    <dbReference type="NCBI Taxonomy" id="1421715"/>
    <lineage>
        <taxon>Eukaryota</taxon>
        <taxon>Metazoa</taxon>
        <taxon>Ecdysozoa</taxon>
        <taxon>Arthropoda</taxon>
        <taxon>Hexapoda</taxon>
        <taxon>Insecta</taxon>
        <taxon>Pterygota</taxon>
        <taxon>Neoptera</taxon>
        <taxon>Endopterygota</taxon>
        <taxon>Coleoptera</taxon>
        <taxon>Polyphaga</taxon>
        <taxon>Elateriformia</taxon>
        <taxon>Elateroidea</taxon>
        <taxon>Lampyridae</taxon>
        <taxon>Luciolinae</taxon>
        <taxon>Aquatica</taxon>
    </lineage>
</organism>
<feature type="chain" id="PRO_5042878791" evidence="1">
    <location>
        <begin position="23"/>
        <end position="118"/>
    </location>
</feature>
<evidence type="ECO:0000313" key="2">
    <source>
        <dbReference type="EMBL" id="KAK4872987.1"/>
    </source>
</evidence>
<reference evidence="3" key="1">
    <citation type="submission" date="2023-01" db="EMBL/GenBank/DDBJ databases">
        <title>Key to firefly adult light organ development and bioluminescence: homeobox transcription factors regulate luciferase expression and transportation to peroxisome.</title>
        <authorList>
            <person name="Fu X."/>
        </authorList>
    </citation>
    <scope>NUCLEOTIDE SEQUENCE [LARGE SCALE GENOMIC DNA]</scope>
</reference>
<dbReference type="Proteomes" id="UP001353858">
    <property type="component" value="Unassembled WGS sequence"/>
</dbReference>
<proteinExistence type="predicted"/>
<evidence type="ECO:0000256" key="1">
    <source>
        <dbReference type="SAM" id="SignalP"/>
    </source>
</evidence>
<feature type="signal peptide" evidence="1">
    <location>
        <begin position="1"/>
        <end position="22"/>
    </location>
</feature>
<keyword evidence="1" id="KW-0732">Signal</keyword>
<dbReference type="AlphaFoldDB" id="A0AAN7SBU9"/>
<sequence length="118" mass="12765">MLQVSLIVNVLCLCLFAYYVASQSEIESIPVDPVIHNDDACTSLNGNCLLEGDCSVEFTEEDIVLCASQIPRVGCCRGVNVIATLCKNQRGYCSLPGEPCPMNRRINSSDCAACCKQP</sequence>
<dbReference type="EMBL" id="JARPUR010000007">
    <property type="protein sequence ID" value="KAK4872987.1"/>
    <property type="molecule type" value="Genomic_DNA"/>
</dbReference>
<name>A0AAN7SBU9_9COLE</name>
<evidence type="ECO:0000313" key="3">
    <source>
        <dbReference type="Proteomes" id="UP001353858"/>
    </source>
</evidence>
<protein>
    <submittedName>
        <fullName evidence="2">Uncharacterized protein</fullName>
    </submittedName>
</protein>
<comment type="caution">
    <text evidence="2">The sequence shown here is derived from an EMBL/GenBank/DDBJ whole genome shotgun (WGS) entry which is preliminary data.</text>
</comment>
<keyword evidence="3" id="KW-1185">Reference proteome</keyword>
<accession>A0AAN7SBU9</accession>
<gene>
    <name evidence="2" type="ORF">RN001_015016</name>
</gene>